<dbReference type="Gene3D" id="3.40.50.150">
    <property type="entry name" value="Vaccinia Virus protein VP39"/>
    <property type="match status" value="1"/>
</dbReference>
<evidence type="ECO:0000313" key="9">
    <source>
        <dbReference type="EMBL" id="KQK21383.1"/>
    </source>
</evidence>
<evidence type="ECO:0000256" key="5">
    <source>
        <dbReference type="ARBA" id="ARBA00048763"/>
    </source>
</evidence>
<dbReference type="FunFam" id="3.40.50.150:FF:000305">
    <property type="entry name" value="S-adenosyl-L-methionine-dependent methyltransferase superfamily protein"/>
    <property type="match status" value="1"/>
</dbReference>
<dbReference type="RefSeq" id="XP_010228527.1">
    <property type="nucleotide sequence ID" value="XM_010230225.3"/>
</dbReference>
<evidence type="ECO:0000256" key="6">
    <source>
        <dbReference type="ARBA" id="ARBA00049075"/>
    </source>
</evidence>
<dbReference type="GeneID" id="100828859"/>
<dbReference type="PROSITE" id="PS01159">
    <property type="entry name" value="WW_DOMAIN_1"/>
    <property type="match status" value="1"/>
</dbReference>
<dbReference type="InterPro" id="IPR019012">
    <property type="entry name" value="RNA_cap_Gua-N2-MeTrfase"/>
</dbReference>
<evidence type="ECO:0000259" key="8">
    <source>
        <dbReference type="PROSITE" id="PS50020"/>
    </source>
</evidence>
<dbReference type="InterPro" id="IPR029063">
    <property type="entry name" value="SAM-dependent_MTases_sf"/>
</dbReference>
<dbReference type="CDD" id="cd00201">
    <property type="entry name" value="WW"/>
    <property type="match status" value="1"/>
</dbReference>
<dbReference type="Gramene" id="KQK21383">
    <property type="protein sequence ID" value="KQK21383"/>
    <property type="gene ID" value="BRADI_1g60460v3"/>
</dbReference>
<dbReference type="InterPro" id="IPR001202">
    <property type="entry name" value="WW_dom"/>
</dbReference>
<dbReference type="Pfam" id="PF09445">
    <property type="entry name" value="Methyltransf_15"/>
    <property type="match status" value="1"/>
</dbReference>
<dbReference type="OrthoDB" id="194443at2759"/>
<evidence type="ECO:0000256" key="1">
    <source>
        <dbReference type="ARBA" id="ARBA00018517"/>
    </source>
</evidence>
<dbReference type="InterPro" id="IPR036020">
    <property type="entry name" value="WW_dom_sf"/>
</dbReference>
<dbReference type="SUPFAM" id="SSF51045">
    <property type="entry name" value="WW domain"/>
    <property type="match status" value="1"/>
</dbReference>
<dbReference type="PANTHER" id="PTHR14741:SF32">
    <property type="entry name" value="TRIMETHYLGUANOSINE SYNTHASE"/>
    <property type="match status" value="1"/>
</dbReference>
<evidence type="ECO:0000256" key="2">
    <source>
        <dbReference type="ARBA" id="ARBA00025783"/>
    </source>
</evidence>
<proteinExistence type="inferred from homology"/>
<reference evidence="10" key="3">
    <citation type="submission" date="2018-08" db="UniProtKB">
        <authorList>
            <consortium name="EnsemblPlants"/>
        </authorList>
    </citation>
    <scope>IDENTIFICATION</scope>
    <source>
        <strain evidence="10">cv. Bd21</strain>
    </source>
</reference>
<sequence length="713" mass="79046">MPAAAESSAIRKLGQLFKLSEVHLWDDSYVTGASETQDWYAAETGCPGSQIAKTRNRAAKQTDEDPSFVEDMELVSLMGSLGLPVSFSTRKEKKNIAIKGKHQGRQAPCEELNTSTVDDARTCENTEELEGAQELMGCMEHTNSGISSMTAVGYNEVYHADADKMLGEDMVYVEKSGFVTACSVEKIPRDEAHNECEPNDNTSNLVESSSPVQENQAAGSVVQLNKVMLGQNSVTNESMMSCTDDCQRGKSSVREDQISWETPSVSHDNDVDCEVCPCPAEPSPVNNHVEKSASDFNYEHGDWKVLWDQFYSQYYFFNIMTQVSTWYPPQGLEDFASYCSTYPSQGLDEPSLQYTSTSVQEHNKSSTKCDKSSGLVCWADNTMDNYISEADRHVVQYEAHMSSCDNGGTTFDQAGVGRHLNHQVHDLYSDAPNLSDVPDEESMCLSAITTIDEAQHDESEQNGSLVTEALEVSQEVTTTKNKKRVRRSQSYRSCQDLADNISTDIAKYWNQRYSLFSLFDSGIKMDEEGWFSVTPEPIAKHHASRVSAGIVIDCFTGVGGNTIQFATKCKHVVAVDIDPQKICCAQHNATVYGVNDHIDFVVGDFIHISPHLKGDTAFMSPPWGGPDYAKVDVYDIKTMLKPCDGYQLFKLATAIASRVVMFLPRNIDLNQLADMCLSVDPPWSVEVEKNFLNGKLKAITAYFEEQDHADASN</sequence>
<protein>
    <recommendedName>
        <fullName evidence="1">Trimethylguanosine synthase</fullName>
    </recommendedName>
    <alternativeName>
        <fullName evidence="7">Cap-specific guanine-N(2) methyltransferase</fullName>
    </alternativeName>
</protein>
<keyword evidence="11" id="KW-1185">Reference proteome</keyword>
<reference evidence="9 10" key="1">
    <citation type="journal article" date="2010" name="Nature">
        <title>Genome sequencing and analysis of the model grass Brachypodium distachyon.</title>
        <authorList>
            <consortium name="International Brachypodium Initiative"/>
        </authorList>
    </citation>
    <scope>NUCLEOTIDE SEQUENCE [LARGE SCALE GENOMIC DNA]</scope>
    <source>
        <strain evidence="9">Bd21</strain>
        <strain evidence="10">cv. Bd21</strain>
    </source>
</reference>
<dbReference type="EnsemblPlants" id="KQK21383">
    <property type="protein sequence ID" value="KQK21383"/>
    <property type="gene ID" value="BRADI_1g60460v3"/>
</dbReference>
<dbReference type="Proteomes" id="UP000008810">
    <property type="component" value="Chromosome 1"/>
</dbReference>
<evidence type="ECO:0000313" key="11">
    <source>
        <dbReference type="Proteomes" id="UP000008810"/>
    </source>
</evidence>
<dbReference type="SUPFAM" id="SSF53335">
    <property type="entry name" value="S-adenosyl-L-methionine-dependent methyltransferases"/>
    <property type="match status" value="1"/>
</dbReference>
<comment type="catalytic activity">
    <reaction evidence="6">
        <text>a 5'-end (N(7)-methyl 5'-triphosphoguanosine)-ribonucleoside in snRNA + S-adenosyl-L-methionine = a 5'-end (N(2),N(7)-dimethyl 5'-triphosphoguanosine)-ribonucleoside in snRNA + S-adenosyl-L-homocysteine + H(+)</text>
        <dbReference type="Rhea" id="RHEA:78471"/>
        <dbReference type="Rhea" id="RHEA-COMP:19085"/>
        <dbReference type="Rhea" id="RHEA-COMP:19087"/>
        <dbReference type="ChEBI" id="CHEBI:15378"/>
        <dbReference type="ChEBI" id="CHEBI:57856"/>
        <dbReference type="ChEBI" id="CHEBI:59789"/>
        <dbReference type="ChEBI" id="CHEBI:156461"/>
        <dbReference type="ChEBI" id="CHEBI:172880"/>
    </reaction>
    <physiologicalReaction direction="left-to-right" evidence="6">
        <dbReference type="Rhea" id="RHEA:78472"/>
    </physiologicalReaction>
</comment>
<name>A0A0Q3HEU3_BRADI</name>
<comment type="catalytic activity">
    <reaction evidence="4">
        <text>a 5'-end (N(7)-methyl 5'-triphosphoguanosine)-ribonucleoside in snoRNA + S-adenosyl-L-methionine = a 5'-end (N(2),N(7)-dimethyl 5'-triphosphoguanosine)-ribonucleoside in snoRNA + S-adenosyl-L-homocysteine + H(+)</text>
        <dbReference type="Rhea" id="RHEA:78475"/>
        <dbReference type="Rhea" id="RHEA-COMP:19086"/>
        <dbReference type="Rhea" id="RHEA-COMP:19088"/>
        <dbReference type="ChEBI" id="CHEBI:15378"/>
        <dbReference type="ChEBI" id="CHEBI:57856"/>
        <dbReference type="ChEBI" id="CHEBI:59789"/>
        <dbReference type="ChEBI" id="CHEBI:156461"/>
        <dbReference type="ChEBI" id="CHEBI:172880"/>
    </reaction>
    <physiologicalReaction direction="left-to-right" evidence="4">
        <dbReference type="Rhea" id="RHEA:78476"/>
    </physiologicalReaction>
</comment>
<dbReference type="AlphaFoldDB" id="A0A0Q3HEU3"/>
<dbReference type="PROSITE" id="PS50020">
    <property type="entry name" value="WW_DOMAIN_2"/>
    <property type="match status" value="1"/>
</dbReference>
<gene>
    <name evidence="10" type="primary">LOC100828859</name>
    <name evidence="9" type="ORF">BRADI_1g60460v3</name>
</gene>
<comment type="similarity">
    <text evidence="2">Belongs to the methyltransferase superfamily. Trimethylguanosine synthase family.</text>
</comment>
<dbReference type="PANTHER" id="PTHR14741">
    <property type="entry name" value="S-ADENOSYLMETHIONINE-DEPENDENT METHYLTRANSFERASE RELATED"/>
    <property type="match status" value="1"/>
</dbReference>
<dbReference type="GO" id="GO:0005634">
    <property type="term" value="C:nucleus"/>
    <property type="evidence" value="ECO:0000318"/>
    <property type="project" value="GO_Central"/>
</dbReference>
<reference evidence="9" key="2">
    <citation type="submission" date="2017-06" db="EMBL/GenBank/DDBJ databases">
        <title>WGS assembly of Brachypodium distachyon.</title>
        <authorList>
            <consortium name="The International Brachypodium Initiative"/>
            <person name="Lucas S."/>
            <person name="Harmon-Smith M."/>
            <person name="Lail K."/>
            <person name="Tice H."/>
            <person name="Grimwood J."/>
            <person name="Bruce D."/>
            <person name="Barry K."/>
            <person name="Shu S."/>
            <person name="Lindquist E."/>
            <person name="Wang M."/>
            <person name="Pitluck S."/>
            <person name="Vogel J.P."/>
            <person name="Garvin D.F."/>
            <person name="Mockler T.C."/>
            <person name="Schmutz J."/>
            <person name="Rokhsar D."/>
            <person name="Bevan M.W."/>
        </authorList>
    </citation>
    <scope>NUCLEOTIDE SEQUENCE</scope>
    <source>
        <strain evidence="9">Bd21</strain>
    </source>
</reference>
<evidence type="ECO:0000256" key="3">
    <source>
        <dbReference type="ARBA" id="ARBA00047418"/>
    </source>
</evidence>
<dbReference type="EMBL" id="CM000880">
    <property type="protein sequence ID" value="KQK21383.1"/>
    <property type="molecule type" value="Genomic_DNA"/>
</dbReference>
<dbReference type="KEGG" id="bdi:100828859"/>
<feature type="domain" description="WW" evidence="8">
    <location>
        <begin position="303"/>
        <end position="331"/>
    </location>
</feature>
<dbReference type="GO" id="GO:0036261">
    <property type="term" value="P:7-methylguanosine cap hypermethylation"/>
    <property type="evidence" value="ECO:0000318"/>
    <property type="project" value="GO_Central"/>
</dbReference>
<dbReference type="ExpressionAtlas" id="A0A0Q3HEU3">
    <property type="expression patterns" value="baseline"/>
</dbReference>
<dbReference type="CDD" id="cd02440">
    <property type="entry name" value="AdoMet_MTases"/>
    <property type="match status" value="1"/>
</dbReference>
<evidence type="ECO:0000256" key="4">
    <source>
        <dbReference type="ARBA" id="ARBA00048740"/>
    </source>
</evidence>
<comment type="catalytic activity">
    <reaction evidence="5">
        <text>a 5'-end (N(2),N(7)-dimethyl 5'-triphosphoguanosine)-ribonucleoside in snRNA + S-adenosyl-L-methionine = a 5'-end (N(2),N(2),N(7)-trimethyl 5'-triphosphoguanosine)-ribonucleoside in snRNA + S-adenosyl-L-homocysteine + H(+)</text>
        <dbReference type="Rhea" id="RHEA:78479"/>
        <dbReference type="Rhea" id="RHEA-COMP:19087"/>
        <dbReference type="Rhea" id="RHEA-COMP:19089"/>
        <dbReference type="ChEBI" id="CHEBI:15378"/>
        <dbReference type="ChEBI" id="CHEBI:57856"/>
        <dbReference type="ChEBI" id="CHEBI:59789"/>
        <dbReference type="ChEBI" id="CHEBI:167623"/>
        <dbReference type="ChEBI" id="CHEBI:172880"/>
    </reaction>
    <physiologicalReaction direction="left-to-right" evidence="5">
        <dbReference type="Rhea" id="RHEA:78480"/>
    </physiologicalReaction>
</comment>
<organism evidence="9">
    <name type="scientific">Brachypodium distachyon</name>
    <name type="common">Purple false brome</name>
    <name type="synonym">Trachynia distachya</name>
    <dbReference type="NCBI Taxonomy" id="15368"/>
    <lineage>
        <taxon>Eukaryota</taxon>
        <taxon>Viridiplantae</taxon>
        <taxon>Streptophyta</taxon>
        <taxon>Embryophyta</taxon>
        <taxon>Tracheophyta</taxon>
        <taxon>Spermatophyta</taxon>
        <taxon>Magnoliopsida</taxon>
        <taxon>Liliopsida</taxon>
        <taxon>Poales</taxon>
        <taxon>Poaceae</taxon>
        <taxon>BOP clade</taxon>
        <taxon>Pooideae</taxon>
        <taxon>Stipodae</taxon>
        <taxon>Brachypodieae</taxon>
        <taxon>Brachypodium</taxon>
    </lineage>
</organism>
<accession>A0A0Q3HEU3</accession>
<evidence type="ECO:0000313" key="10">
    <source>
        <dbReference type="EnsemblPlants" id="KQK21383"/>
    </source>
</evidence>
<dbReference type="GO" id="GO:0071164">
    <property type="term" value="F:RNA cap trimethylguanosine synthase activity"/>
    <property type="evidence" value="ECO:0000318"/>
    <property type="project" value="GO_Central"/>
</dbReference>
<evidence type="ECO:0000256" key="7">
    <source>
        <dbReference type="ARBA" id="ARBA00049790"/>
    </source>
</evidence>
<comment type="catalytic activity">
    <reaction evidence="3">
        <text>a 5'-end (N(2),N(7)-dimethyl 5'-triphosphoguanosine)-ribonucleoside in snoRNA + S-adenosyl-L-methionine = a 5'-end (N(2),N(2),N(7)-trimethyl 5'-triphosphoguanosine)-ribonucleoside in snoRNA + S-adenosyl-L-homocysteine + H(+)</text>
        <dbReference type="Rhea" id="RHEA:78507"/>
        <dbReference type="Rhea" id="RHEA-COMP:19088"/>
        <dbReference type="Rhea" id="RHEA-COMP:19090"/>
        <dbReference type="ChEBI" id="CHEBI:15378"/>
        <dbReference type="ChEBI" id="CHEBI:57856"/>
        <dbReference type="ChEBI" id="CHEBI:59789"/>
        <dbReference type="ChEBI" id="CHEBI:167623"/>
        <dbReference type="ChEBI" id="CHEBI:172880"/>
    </reaction>
    <physiologicalReaction direction="left-to-right" evidence="3">
        <dbReference type="Rhea" id="RHEA:78508"/>
    </physiologicalReaction>
</comment>
<dbReference type="STRING" id="15368.A0A0Q3HEU3"/>